<gene>
    <name evidence="2" type="ORF">Acr_00g0067200</name>
</gene>
<protein>
    <submittedName>
        <fullName evidence="2">Uncharacterized protein</fullName>
    </submittedName>
</protein>
<evidence type="ECO:0000313" key="2">
    <source>
        <dbReference type="EMBL" id="GFS40209.1"/>
    </source>
</evidence>
<feature type="region of interest" description="Disordered" evidence="1">
    <location>
        <begin position="184"/>
        <end position="228"/>
    </location>
</feature>
<dbReference type="AlphaFoldDB" id="A0A7J0DQC0"/>
<reference evidence="3" key="1">
    <citation type="submission" date="2019-07" db="EMBL/GenBank/DDBJ databases">
        <title>De Novo Assembly of kiwifruit Actinidia rufa.</title>
        <authorList>
            <person name="Sugita-Konishi S."/>
            <person name="Sato K."/>
            <person name="Mori E."/>
            <person name="Abe Y."/>
            <person name="Kisaki G."/>
            <person name="Hamano K."/>
            <person name="Suezawa K."/>
            <person name="Otani M."/>
            <person name="Fukuda T."/>
            <person name="Manabe T."/>
            <person name="Gomi K."/>
            <person name="Tabuchi M."/>
            <person name="Akimitsu K."/>
            <person name="Kataoka I."/>
        </authorList>
    </citation>
    <scope>NUCLEOTIDE SEQUENCE [LARGE SCALE GENOMIC DNA]</scope>
    <source>
        <strain evidence="3">cv. Fuchu</strain>
    </source>
</reference>
<comment type="caution">
    <text evidence="2">The sequence shown here is derived from an EMBL/GenBank/DDBJ whole genome shotgun (WGS) entry which is preliminary data.</text>
</comment>
<dbReference type="Proteomes" id="UP000585474">
    <property type="component" value="Unassembled WGS sequence"/>
</dbReference>
<accession>A0A7J0DQC0</accession>
<feature type="region of interest" description="Disordered" evidence="1">
    <location>
        <begin position="124"/>
        <end position="154"/>
    </location>
</feature>
<organism evidence="2 3">
    <name type="scientific">Actinidia rufa</name>
    <dbReference type="NCBI Taxonomy" id="165716"/>
    <lineage>
        <taxon>Eukaryota</taxon>
        <taxon>Viridiplantae</taxon>
        <taxon>Streptophyta</taxon>
        <taxon>Embryophyta</taxon>
        <taxon>Tracheophyta</taxon>
        <taxon>Spermatophyta</taxon>
        <taxon>Magnoliopsida</taxon>
        <taxon>eudicotyledons</taxon>
        <taxon>Gunneridae</taxon>
        <taxon>Pentapetalae</taxon>
        <taxon>asterids</taxon>
        <taxon>Ericales</taxon>
        <taxon>Actinidiaceae</taxon>
        <taxon>Actinidia</taxon>
    </lineage>
</organism>
<sequence length="327" mass="35411">MHVLLASHHVFDSIVELSEEAFSCKPPLYPIHALGPPHTVISRPRRAWYSRELGKLSPNGKLSSGELEELSPNGQPSWGRAWYSRKLGKLSPNRKPSSGELRAGRARRALSKWITFVGESFGELGTHGSSGKAPSNGKPSWKRTRHSRELGKLSPNGKPLLGELGAWIALSKWNNLYGGELGTHGSSGSSLPMENLRRESSELESSKSSLQMDNLRGGELGTQESSESSLPMENLHWGALGAGGAWRALSEWMVMSRLSAAPGEQSTWVLSWSHHVSDSSVELSEEAFFVQATSLSLICLGTAALSHLDLARASRSTSGNSTYLGQS</sequence>
<name>A0A7J0DQC0_9ERIC</name>
<proteinExistence type="predicted"/>
<feature type="compositionally biased region" description="Basic and acidic residues" evidence="1">
    <location>
        <begin position="195"/>
        <end position="205"/>
    </location>
</feature>
<evidence type="ECO:0000256" key="1">
    <source>
        <dbReference type="SAM" id="MobiDB-lite"/>
    </source>
</evidence>
<evidence type="ECO:0000313" key="3">
    <source>
        <dbReference type="Proteomes" id="UP000585474"/>
    </source>
</evidence>
<keyword evidence="3" id="KW-1185">Reference proteome</keyword>
<dbReference type="EMBL" id="BJWL01000343">
    <property type="protein sequence ID" value="GFS40209.1"/>
    <property type="molecule type" value="Genomic_DNA"/>
</dbReference>